<protein>
    <submittedName>
        <fullName evidence="2">Uncharacterized protein</fullName>
    </submittedName>
</protein>
<reference evidence="2" key="1">
    <citation type="journal article" date="2023" name="G3 (Bethesda)">
        <title>A reference genome for the long-term kleptoplast-retaining sea slug Elysia crispata morphotype clarki.</title>
        <authorList>
            <person name="Eastman K.E."/>
            <person name="Pendleton A.L."/>
            <person name="Shaikh M.A."/>
            <person name="Suttiyut T."/>
            <person name="Ogas R."/>
            <person name="Tomko P."/>
            <person name="Gavelis G."/>
            <person name="Widhalm J.R."/>
            <person name="Wisecaver J.H."/>
        </authorList>
    </citation>
    <scope>NUCLEOTIDE SEQUENCE</scope>
    <source>
        <strain evidence="2">ECLA1</strain>
    </source>
</reference>
<evidence type="ECO:0000256" key="1">
    <source>
        <dbReference type="SAM" id="SignalP"/>
    </source>
</evidence>
<evidence type="ECO:0000313" key="2">
    <source>
        <dbReference type="EMBL" id="KAK3765843.1"/>
    </source>
</evidence>
<comment type="caution">
    <text evidence="2">The sequence shown here is derived from an EMBL/GenBank/DDBJ whole genome shotgun (WGS) entry which is preliminary data.</text>
</comment>
<dbReference type="EMBL" id="JAWDGP010004277">
    <property type="protein sequence ID" value="KAK3765843.1"/>
    <property type="molecule type" value="Genomic_DNA"/>
</dbReference>
<sequence length="78" mass="8636">MRLLHAAVSPLLLSLKPLLTISWIHTRDPHYGLLSCSGRYYVDAGVDLDQAVNTYTCALHHNLNQTVMGAVVLLDYSV</sequence>
<evidence type="ECO:0000313" key="3">
    <source>
        <dbReference type="Proteomes" id="UP001283361"/>
    </source>
</evidence>
<gene>
    <name evidence="2" type="ORF">RRG08_026310</name>
</gene>
<dbReference type="AlphaFoldDB" id="A0AAE0ZAN8"/>
<proteinExistence type="predicted"/>
<name>A0AAE0ZAN8_9GAST</name>
<keyword evidence="1" id="KW-0732">Signal</keyword>
<accession>A0AAE0ZAN8</accession>
<feature type="chain" id="PRO_5042236525" evidence="1">
    <location>
        <begin position="27"/>
        <end position="78"/>
    </location>
</feature>
<organism evidence="2 3">
    <name type="scientific">Elysia crispata</name>
    <name type="common">lettuce slug</name>
    <dbReference type="NCBI Taxonomy" id="231223"/>
    <lineage>
        <taxon>Eukaryota</taxon>
        <taxon>Metazoa</taxon>
        <taxon>Spiralia</taxon>
        <taxon>Lophotrochozoa</taxon>
        <taxon>Mollusca</taxon>
        <taxon>Gastropoda</taxon>
        <taxon>Heterobranchia</taxon>
        <taxon>Euthyneura</taxon>
        <taxon>Panpulmonata</taxon>
        <taxon>Sacoglossa</taxon>
        <taxon>Placobranchoidea</taxon>
        <taxon>Plakobranchidae</taxon>
        <taxon>Elysia</taxon>
    </lineage>
</organism>
<feature type="signal peptide" evidence="1">
    <location>
        <begin position="1"/>
        <end position="26"/>
    </location>
</feature>
<keyword evidence="3" id="KW-1185">Reference proteome</keyword>
<dbReference type="Proteomes" id="UP001283361">
    <property type="component" value="Unassembled WGS sequence"/>
</dbReference>